<dbReference type="SUPFAM" id="SSF53474">
    <property type="entry name" value="alpha/beta-Hydrolases"/>
    <property type="match status" value="1"/>
</dbReference>
<dbReference type="InterPro" id="IPR050300">
    <property type="entry name" value="GDXG_lipolytic_enzyme"/>
</dbReference>
<evidence type="ECO:0000259" key="2">
    <source>
        <dbReference type="Pfam" id="PF20434"/>
    </source>
</evidence>
<dbReference type="GO" id="GO:0016787">
    <property type="term" value="F:hydrolase activity"/>
    <property type="evidence" value="ECO:0007669"/>
    <property type="project" value="UniProtKB-KW"/>
</dbReference>
<evidence type="ECO:0000256" key="1">
    <source>
        <dbReference type="ARBA" id="ARBA00022801"/>
    </source>
</evidence>
<reference evidence="3" key="1">
    <citation type="journal article" date="2013" name="PLoS ONE">
        <title>Metagenomic insights into the carbohydrate-active enzymes carried by the microorganisms adhering to solid digesta in the rumen of cows.</title>
        <authorList>
            <person name="Wang L."/>
            <person name="Hatem A."/>
            <person name="Catalyurek U.V."/>
            <person name="Morrison M."/>
            <person name="Yu Z."/>
        </authorList>
    </citation>
    <scope>NUCLEOTIDE SEQUENCE</scope>
</reference>
<dbReference type="EMBL" id="KC246868">
    <property type="protein sequence ID" value="AHF26136.1"/>
    <property type="molecule type" value="Genomic_DNA"/>
</dbReference>
<dbReference type="PANTHER" id="PTHR48081">
    <property type="entry name" value="AB HYDROLASE SUPERFAMILY PROTEIN C4A8.06C"/>
    <property type="match status" value="1"/>
</dbReference>
<accession>W0FMF3</accession>
<dbReference type="InterPro" id="IPR029058">
    <property type="entry name" value="AB_hydrolase_fold"/>
</dbReference>
<dbReference type="AlphaFoldDB" id="W0FMF3"/>
<sequence length="334" mass="37029">MNYENKALGALLSDPRIAPIAADAIRNRDLKQEPIWHKTLLQLKTEHFFSGEIARGIARLFRAAETGSWYYPLYNEEECAESPARRGTNIVWFPSDDPAADARPFILVVPGGGFVNVWNLTEGWPIAEQFNRLGYHAFILTYQVDGSEKLLEKNMEDFARAFQLIRDRAASFHVQADRYITCGFSAGGYLISLWNTGKGYPAHGLPKPQAVFPVYPFVSPKLDVSGDNPETDTEEDQAEDLRLYGCPVWDAVNTDYEVPEHAGGFPPCALFLAAGDELVSPDHSRILAAALEKLGIPCRLEIGPDGGHGFADGSGMCMAGWTERAVRWYESLQA</sequence>
<keyword evidence="1" id="KW-0378">Hydrolase</keyword>
<proteinExistence type="predicted"/>
<dbReference type="Pfam" id="PF20434">
    <property type="entry name" value="BD-FAE"/>
    <property type="match status" value="1"/>
</dbReference>
<dbReference type="Gene3D" id="3.40.50.1820">
    <property type="entry name" value="alpha/beta hydrolase"/>
    <property type="match status" value="1"/>
</dbReference>
<organism evidence="3">
    <name type="scientific">uncultured bacterium Contigcl_1771</name>
    <dbReference type="NCBI Taxonomy" id="1393660"/>
    <lineage>
        <taxon>Bacteria</taxon>
        <taxon>environmental samples</taxon>
    </lineage>
</organism>
<protein>
    <submittedName>
        <fullName evidence="3">Esterase/lipase-like protein</fullName>
    </submittedName>
</protein>
<evidence type="ECO:0000313" key="3">
    <source>
        <dbReference type="EMBL" id="AHF26136.1"/>
    </source>
</evidence>
<name>W0FMF3_9BACT</name>
<dbReference type="PANTHER" id="PTHR48081:SF6">
    <property type="entry name" value="PEPTIDASE S9 PROLYL OLIGOPEPTIDASE CATALYTIC DOMAIN-CONTAINING PROTEIN"/>
    <property type="match status" value="1"/>
</dbReference>
<feature type="domain" description="BD-FAE-like" evidence="2">
    <location>
        <begin position="101"/>
        <end position="196"/>
    </location>
</feature>
<dbReference type="InterPro" id="IPR049492">
    <property type="entry name" value="BD-FAE-like_dom"/>
</dbReference>